<evidence type="ECO:0000256" key="1">
    <source>
        <dbReference type="ARBA" id="ARBA00004479"/>
    </source>
</evidence>
<accession>A0AAV8QLP7</accession>
<name>A0AAV8QLP7_ENSVE</name>
<protein>
    <recommendedName>
        <fullName evidence="11">Wall-associated receptor kinase galacturonan-binding domain-containing protein</fullName>
    </recommendedName>
</protein>
<gene>
    <name evidence="12" type="ORF">OPV22_023243</name>
</gene>
<feature type="transmembrane region" description="Helical" evidence="9">
    <location>
        <begin position="269"/>
        <end position="294"/>
    </location>
</feature>
<evidence type="ECO:0000256" key="8">
    <source>
        <dbReference type="SAM" id="MobiDB-lite"/>
    </source>
</evidence>
<evidence type="ECO:0000256" key="7">
    <source>
        <dbReference type="ARBA" id="ARBA00023180"/>
    </source>
</evidence>
<keyword evidence="7" id="KW-0325">Glycoprotein</keyword>
<dbReference type="Gene3D" id="1.10.510.10">
    <property type="entry name" value="Transferase(Phosphotransferase) domain 1"/>
    <property type="match status" value="1"/>
</dbReference>
<feature type="region of interest" description="Disordered" evidence="8">
    <location>
        <begin position="422"/>
        <end position="458"/>
    </location>
</feature>
<keyword evidence="4 10" id="KW-0732">Signal</keyword>
<evidence type="ECO:0000256" key="5">
    <source>
        <dbReference type="ARBA" id="ARBA00022989"/>
    </source>
</evidence>
<dbReference type="InterPro" id="IPR025287">
    <property type="entry name" value="WAK_GUB"/>
</dbReference>
<keyword evidence="6 9" id="KW-0472">Membrane</keyword>
<dbReference type="InterPro" id="IPR045874">
    <property type="entry name" value="LRK10/LRL21-25-like"/>
</dbReference>
<evidence type="ECO:0000313" key="12">
    <source>
        <dbReference type="EMBL" id="KAJ8479516.1"/>
    </source>
</evidence>
<dbReference type="AlphaFoldDB" id="A0AAV8QLP7"/>
<evidence type="ECO:0000259" key="11">
    <source>
        <dbReference type="Pfam" id="PF13947"/>
    </source>
</evidence>
<evidence type="ECO:0000313" key="13">
    <source>
        <dbReference type="Proteomes" id="UP001222027"/>
    </source>
</evidence>
<reference evidence="12 13" key="1">
    <citation type="submission" date="2022-12" db="EMBL/GenBank/DDBJ databases">
        <title>Chromosome-scale assembly of the Ensete ventricosum genome.</title>
        <authorList>
            <person name="Dussert Y."/>
            <person name="Stocks J."/>
            <person name="Wendawek A."/>
            <person name="Woldeyes F."/>
            <person name="Nichols R.A."/>
            <person name="Borrell J.S."/>
        </authorList>
    </citation>
    <scope>NUCLEOTIDE SEQUENCE [LARGE SCALE GENOMIC DNA]</scope>
    <source>
        <strain evidence="13">cv. Maze</strain>
        <tissue evidence="12">Seeds</tissue>
    </source>
</reference>
<keyword evidence="2" id="KW-0723">Serine/threonine-protein kinase</keyword>
<dbReference type="Proteomes" id="UP001222027">
    <property type="component" value="Unassembled WGS sequence"/>
</dbReference>
<evidence type="ECO:0000256" key="9">
    <source>
        <dbReference type="SAM" id="Phobius"/>
    </source>
</evidence>
<keyword evidence="2" id="KW-0808">Transferase</keyword>
<keyword evidence="2" id="KW-0418">Kinase</keyword>
<proteinExistence type="predicted"/>
<dbReference type="GO" id="GO:0030247">
    <property type="term" value="F:polysaccharide binding"/>
    <property type="evidence" value="ECO:0007669"/>
    <property type="project" value="InterPro"/>
</dbReference>
<evidence type="ECO:0000256" key="3">
    <source>
        <dbReference type="ARBA" id="ARBA00022692"/>
    </source>
</evidence>
<keyword evidence="3 9" id="KW-0812">Transmembrane</keyword>
<evidence type="ECO:0000256" key="6">
    <source>
        <dbReference type="ARBA" id="ARBA00023136"/>
    </source>
</evidence>
<dbReference type="GO" id="GO:0016020">
    <property type="term" value="C:membrane"/>
    <property type="evidence" value="ECO:0007669"/>
    <property type="project" value="UniProtKB-SubCell"/>
</dbReference>
<feature type="signal peptide" evidence="10">
    <location>
        <begin position="1"/>
        <end position="28"/>
    </location>
</feature>
<dbReference type="Pfam" id="PF13947">
    <property type="entry name" value="GUB_WAK_bind"/>
    <property type="match status" value="1"/>
</dbReference>
<feature type="compositionally biased region" description="Polar residues" evidence="8">
    <location>
        <begin position="427"/>
        <end position="447"/>
    </location>
</feature>
<organism evidence="12 13">
    <name type="scientific">Ensete ventricosum</name>
    <name type="common">Abyssinian banana</name>
    <name type="synonym">Musa ensete</name>
    <dbReference type="NCBI Taxonomy" id="4639"/>
    <lineage>
        <taxon>Eukaryota</taxon>
        <taxon>Viridiplantae</taxon>
        <taxon>Streptophyta</taxon>
        <taxon>Embryophyta</taxon>
        <taxon>Tracheophyta</taxon>
        <taxon>Spermatophyta</taxon>
        <taxon>Magnoliopsida</taxon>
        <taxon>Liliopsida</taxon>
        <taxon>Zingiberales</taxon>
        <taxon>Musaceae</taxon>
        <taxon>Ensete</taxon>
    </lineage>
</organism>
<keyword evidence="5 9" id="KW-1133">Transmembrane helix</keyword>
<feature type="chain" id="PRO_5043507793" description="Wall-associated receptor kinase galacturonan-binding domain-containing protein" evidence="10">
    <location>
        <begin position="29"/>
        <end position="458"/>
    </location>
</feature>
<comment type="subcellular location">
    <subcellularLocation>
        <location evidence="1">Membrane</location>
        <topology evidence="1">Single-pass type I membrane protein</topology>
    </subcellularLocation>
</comment>
<dbReference type="EMBL" id="JAQQAF010000006">
    <property type="protein sequence ID" value="KAJ8479516.1"/>
    <property type="molecule type" value="Genomic_DNA"/>
</dbReference>
<keyword evidence="13" id="KW-1185">Reference proteome</keyword>
<feature type="domain" description="Wall-associated receptor kinase galacturonan-binding" evidence="11">
    <location>
        <begin position="34"/>
        <end position="94"/>
    </location>
</feature>
<evidence type="ECO:0000256" key="4">
    <source>
        <dbReference type="ARBA" id="ARBA00022729"/>
    </source>
</evidence>
<dbReference type="GO" id="GO:0004674">
    <property type="term" value="F:protein serine/threonine kinase activity"/>
    <property type="evidence" value="ECO:0007669"/>
    <property type="project" value="UniProtKB-KW"/>
</dbReference>
<comment type="caution">
    <text evidence="12">The sequence shown here is derived from an EMBL/GenBank/DDBJ whole genome shotgun (WGS) entry which is preliminary data.</text>
</comment>
<evidence type="ECO:0000256" key="10">
    <source>
        <dbReference type="SAM" id="SignalP"/>
    </source>
</evidence>
<feature type="transmembrane region" description="Helical" evidence="9">
    <location>
        <begin position="236"/>
        <end position="257"/>
    </location>
</feature>
<dbReference type="PANTHER" id="PTHR27009">
    <property type="entry name" value="RUST RESISTANCE KINASE LR10-RELATED"/>
    <property type="match status" value="1"/>
</dbReference>
<sequence>MERSSFSITAVSPLLLSLLLTTAELCSSHSHKSCPPSSCGDQNISYPFRLRGDPPECGDPQLELGCEGKDAVLYHDSGKYFVTDISYKRQQCRLLYAGFVTGTCRLPPGVPYSLTDYGNSSTILFPVIYYRGSLTNWASFMNCTQEIQSPEYVAVPCLSGNNSTTYVVVEYDAYELGYFKNSCSFITYLPVQGFLSTGMDIFELLREGFLVRWSLRSSIGEHCWTQTTWLYTDDDWLPYGYLFTYPIDFEMGFLVCIFGEESYRHHRRIIFSVALVLIILLDVALCLLVSRLIFATSSVAVFLAYNAWKMRAPVDSVEKFLRNQQTLSPTRFGMLLMEMAGGRRNVDPKADNSSQIYYPSWIYDQLAGEEWPREPRLDASREMERKLCIVGLWCIQMKSCDRPSMSRVVEMLEGDVNDLRMPPKPFFSSTQPSLGRQSSCMPSSSTGLEIISEHHDLP</sequence>
<evidence type="ECO:0000256" key="2">
    <source>
        <dbReference type="ARBA" id="ARBA00022527"/>
    </source>
</evidence>